<gene>
    <name evidence="1" type="ORF">SAMN05421742_106111</name>
</gene>
<dbReference type="Proteomes" id="UP000217076">
    <property type="component" value="Unassembled WGS sequence"/>
</dbReference>
<dbReference type="RefSeq" id="WP_092619457.1">
    <property type="nucleotide sequence ID" value="NZ_FNCV01000006.1"/>
</dbReference>
<sequence length="298" mass="33304">MPPGGYAWWYIDGISDDGQQGITLIAFVGSVFSPYYCWAGRTDPENHVALNVALYQTSGGRWSMTERGRDALSRDVSTLAIGPSRLSWDAGGLTIHIREIGAPLPRPLRGTVRLRPNALQGRTFDLDDAARHQWRPIAPGARIEVEMSEPGLSWSGHGYFDHNRGGEPLEAGFARWDWSRSDTPQGTLIQYDPTARQGGDRLMSLMIRPDGGIDEREAPPKVPLPPTLWRLERATRATPEMTPRISRNLEDAPFYARAMLATRMDGKEVLGVHESLSGDRLKAGWVWPFLPFRMPRAF</sequence>
<evidence type="ECO:0000313" key="1">
    <source>
        <dbReference type="EMBL" id="SDH36195.1"/>
    </source>
</evidence>
<dbReference type="AlphaFoldDB" id="A0A1G8BSJ7"/>
<protein>
    <submittedName>
        <fullName evidence="1">Carotenoid 1,2-hydratase</fullName>
    </submittedName>
</protein>
<organism evidence="1 2">
    <name type="scientific">Roseospirillum parvum</name>
    <dbReference type="NCBI Taxonomy" id="83401"/>
    <lineage>
        <taxon>Bacteria</taxon>
        <taxon>Pseudomonadati</taxon>
        <taxon>Pseudomonadota</taxon>
        <taxon>Alphaproteobacteria</taxon>
        <taxon>Rhodospirillales</taxon>
        <taxon>Rhodospirillaceae</taxon>
        <taxon>Roseospirillum</taxon>
    </lineage>
</organism>
<evidence type="ECO:0000313" key="2">
    <source>
        <dbReference type="Proteomes" id="UP000217076"/>
    </source>
</evidence>
<name>A0A1G8BSJ7_9PROT</name>
<dbReference type="CDD" id="cd21471">
    <property type="entry name" value="CrtC-like"/>
    <property type="match status" value="1"/>
</dbReference>
<dbReference type="SUPFAM" id="SSF159245">
    <property type="entry name" value="AttH-like"/>
    <property type="match status" value="1"/>
</dbReference>
<dbReference type="OrthoDB" id="5491608at2"/>
<proteinExistence type="predicted"/>
<dbReference type="STRING" id="83401.SAMN05421742_106111"/>
<reference evidence="2" key="1">
    <citation type="submission" date="2016-10" db="EMBL/GenBank/DDBJ databases">
        <authorList>
            <person name="Varghese N."/>
            <person name="Submissions S."/>
        </authorList>
    </citation>
    <scope>NUCLEOTIDE SEQUENCE [LARGE SCALE GENOMIC DNA]</scope>
    <source>
        <strain evidence="2">930I</strain>
    </source>
</reference>
<accession>A0A1G8BSJ7</accession>
<dbReference type="EMBL" id="FNCV01000006">
    <property type="protein sequence ID" value="SDH36195.1"/>
    <property type="molecule type" value="Genomic_DNA"/>
</dbReference>
<keyword evidence="2" id="KW-1185">Reference proteome</keyword>